<feature type="domain" description="HD" evidence="3">
    <location>
        <begin position="503"/>
        <end position="571"/>
    </location>
</feature>
<reference evidence="4" key="1">
    <citation type="submission" date="2022-06" db="EMBL/GenBank/DDBJ databases">
        <title>Uncovering the hologenomic basis of an extraordinary plant invasion.</title>
        <authorList>
            <person name="Bieker V.C."/>
            <person name="Martin M.D."/>
            <person name="Gilbert T."/>
            <person name="Hodgins K."/>
            <person name="Battlay P."/>
            <person name="Petersen B."/>
            <person name="Wilson J."/>
        </authorList>
    </citation>
    <scope>NUCLEOTIDE SEQUENCE</scope>
    <source>
        <strain evidence="4">AA19_3_7</strain>
        <tissue evidence="4">Leaf</tissue>
    </source>
</reference>
<evidence type="ECO:0000313" key="4">
    <source>
        <dbReference type="EMBL" id="KAI7737969.1"/>
    </source>
</evidence>
<dbReference type="PANTHER" id="PTHR11845:SF17">
    <property type="entry name" value="5'-DEOXYNUCLEOTIDASE"/>
    <property type="match status" value="1"/>
</dbReference>
<dbReference type="GO" id="GO:0002953">
    <property type="term" value="F:5'-deoxynucleotidase activity"/>
    <property type="evidence" value="ECO:0007669"/>
    <property type="project" value="InterPro"/>
</dbReference>
<keyword evidence="5" id="KW-1185">Reference proteome</keyword>
<dbReference type="Pfam" id="PF13023">
    <property type="entry name" value="HD_3"/>
    <property type="match status" value="1"/>
</dbReference>
<dbReference type="Gene3D" id="3.40.50.1000">
    <property type="entry name" value="HAD superfamily/HAD-like"/>
    <property type="match status" value="1"/>
</dbReference>
<dbReference type="InterPro" id="IPR023214">
    <property type="entry name" value="HAD_sf"/>
</dbReference>
<protein>
    <recommendedName>
        <fullName evidence="6">HD domain-containing protein</fullName>
    </recommendedName>
</protein>
<gene>
    <name evidence="4" type="ORF">M8C21_004931</name>
</gene>
<evidence type="ECO:0000256" key="1">
    <source>
        <dbReference type="SAM" id="MobiDB-lite"/>
    </source>
</evidence>
<dbReference type="Pfam" id="PF03031">
    <property type="entry name" value="NIF"/>
    <property type="match status" value="1"/>
</dbReference>
<sequence>HPQLLFDNHLSEGSKSNAWDLETTKSKNTVNRTLPKAQVQQLTNNVLVLLSFVKQTLCLAANQQPFGESKAKPSSQGAQPAASDAEVANGKGEGETVNLIVNGKEKKKRKAKSKNKRPTLGDILNPQYLQNLEAARGEMDSVSQQRKRKKTMNNNPDLGDKLSTHESTQEGLIITKVFEVKSGETVLAKTATIDANIVSNGDHAEVSIGKTGEGVTTILNVNGKGKKKKKPKSKNKRPALSEILNPQYLHNLEAAERGSGTHESTQEGLSEMVSGKTATSDANMVSKGDETNNFNVNGKEKKKKIPKSKNKGTTKDVLVERPEGIVADKYFPRRAVFKRPYLDDFLCFCFERFEVGIWSSRVMKNLVPVINFMFGDLRKKLLFMWCFIKPVFEKKRFRGMGHVPWMKFVMASKVHYKVLRWVLGSQAMAVNKASKIMSTRRGDTLCNHGELEIYDRDGLTLGEFTKEYITPHNWIDMWRMASKDESDHLTLHLKSRLRQFKWTTKRKRWVNQGIKGLESIVDHMYRMALVALIADYLPGINRERAIKIALVHDIAEDSCQPIYPSVNEKKDAIARPQLFDSEGNRNPAKRAATDN</sequence>
<evidence type="ECO:0000313" key="5">
    <source>
        <dbReference type="Proteomes" id="UP001206925"/>
    </source>
</evidence>
<dbReference type="EMBL" id="JAMZMK010008917">
    <property type="protein sequence ID" value="KAI7737969.1"/>
    <property type="molecule type" value="Genomic_DNA"/>
</dbReference>
<dbReference type="InterPro" id="IPR006674">
    <property type="entry name" value="HD_domain"/>
</dbReference>
<feature type="compositionally biased region" description="Basic residues" evidence="1">
    <location>
        <begin position="300"/>
        <end position="312"/>
    </location>
</feature>
<dbReference type="InterPro" id="IPR039356">
    <property type="entry name" value="YfbR/HDDC2"/>
</dbReference>
<name>A0AAD5CAQ8_AMBAR</name>
<dbReference type="AlphaFoldDB" id="A0AAD5CAQ8"/>
<feature type="compositionally biased region" description="Basic residues" evidence="1">
    <location>
        <begin position="224"/>
        <end position="237"/>
    </location>
</feature>
<feature type="domain" description="FCP1 homology" evidence="2">
    <location>
        <begin position="335"/>
        <end position="379"/>
    </location>
</feature>
<feature type="compositionally biased region" description="Basic residues" evidence="1">
    <location>
        <begin position="105"/>
        <end position="117"/>
    </location>
</feature>
<dbReference type="Gene3D" id="1.10.3210.10">
    <property type="entry name" value="Hypothetical protein af1432"/>
    <property type="match status" value="1"/>
</dbReference>
<feature type="region of interest" description="Disordered" evidence="1">
    <location>
        <begin position="219"/>
        <end position="239"/>
    </location>
</feature>
<dbReference type="Proteomes" id="UP001206925">
    <property type="component" value="Unassembled WGS sequence"/>
</dbReference>
<evidence type="ECO:0008006" key="6">
    <source>
        <dbReference type="Google" id="ProtNLM"/>
    </source>
</evidence>
<comment type="caution">
    <text evidence="4">The sequence shown here is derived from an EMBL/GenBank/DDBJ whole genome shotgun (WGS) entry which is preliminary data.</text>
</comment>
<organism evidence="4 5">
    <name type="scientific">Ambrosia artemisiifolia</name>
    <name type="common">Common ragweed</name>
    <dbReference type="NCBI Taxonomy" id="4212"/>
    <lineage>
        <taxon>Eukaryota</taxon>
        <taxon>Viridiplantae</taxon>
        <taxon>Streptophyta</taxon>
        <taxon>Embryophyta</taxon>
        <taxon>Tracheophyta</taxon>
        <taxon>Spermatophyta</taxon>
        <taxon>Magnoliopsida</taxon>
        <taxon>eudicotyledons</taxon>
        <taxon>Gunneridae</taxon>
        <taxon>Pentapetalae</taxon>
        <taxon>asterids</taxon>
        <taxon>campanulids</taxon>
        <taxon>Asterales</taxon>
        <taxon>Asteraceae</taxon>
        <taxon>Asteroideae</taxon>
        <taxon>Heliantheae alliance</taxon>
        <taxon>Heliantheae</taxon>
        <taxon>Ambrosia</taxon>
    </lineage>
</organism>
<feature type="region of interest" description="Disordered" evidence="1">
    <location>
        <begin position="257"/>
        <end position="313"/>
    </location>
</feature>
<dbReference type="InterPro" id="IPR036412">
    <property type="entry name" value="HAD-like_sf"/>
</dbReference>
<feature type="region of interest" description="Disordered" evidence="1">
    <location>
        <begin position="574"/>
        <end position="595"/>
    </location>
</feature>
<proteinExistence type="predicted"/>
<dbReference type="SUPFAM" id="SSF56784">
    <property type="entry name" value="HAD-like"/>
    <property type="match status" value="1"/>
</dbReference>
<feature type="region of interest" description="Disordered" evidence="1">
    <location>
        <begin position="67"/>
        <end position="164"/>
    </location>
</feature>
<dbReference type="InterPro" id="IPR004274">
    <property type="entry name" value="FCP1_dom"/>
</dbReference>
<dbReference type="SUPFAM" id="SSF109604">
    <property type="entry name" value="HD-domain/PDEase-like"/>
    <property type="match status" value="1"/>
</dbReference>
<evidence type="ECO:0000259" key="2">
    <source>
        <dbReference type="Pfam" id="PF03031"/>
    </source>
</evidence>
<dbReference type="PANTHER" id="PTHR11845">
    <property type="entry name" value="5'-DEOXYNUCLEOTIDASE HDDC2"/>
    <property type="match status" value="1"/>
</dbReference>
<evidence type="ECO:0000259" key="3">
    <source>
        <dbReference type="Pfam" id="PF13023"/>
    </source>
</evidence>
<feature type="non-terminal residue" evidence="4">
    <location>
        <position position="1"/>
    </location>
</feature>
<dbReference type="GO" id="GO:0005737">
    <property type="term" value="C:cytoplasm"/>
    <property type="evidence" value="ECO:0007669"/>
    <property type="project" value="TreeGrafter"/>
</dbReference>
<accession>A0AAD5CAQ8</accession>
<feature type="compositionally biased region" description="Polar residues" evidence="1">
    <location>
        <begin position="67"/>
        <end position="78"/>
    </location>
</feature>